<dbReference type="AlphaFoldDB" id="A0A9N7YH68"/>
<protein>
    <submittedName>
        <fullName evidence="2">Uncharacterized protein</fullName>
    </submittedName>
</protein>
<dbReference type="Proteomes" id="UP001153269">
    <property type="component" value="Unassembled WGS sequence"/>
</dbReference>
<dbReference type="EMBL" id="CADEAL010000894">
    <property type="protein sequence ID" value="CAB1426572.1"/>
    <property type="molecule type" value="Genomic_DNA"/>
</dbReference>
<proteinExistence type="predicted"/>
<organism evidence="2 3">
    <name type="scientific">Pleuronectes platessa</name>
    <name type="common">European plaice</name>
    <dbReference type="NCBI Taxonomy" id="8262"/>
    <lineage>
        <taxon>Eukaryota</taxon>
        <taxon>Metazoa</taxon>
        <taxon>Chordata</taxon>
        <taxon>Craniata</taxon>
        <taxon>Vertebrata</taxon>
        <taxon>Euteleostomi</taxon>
        <taxon>Actinopterygii</taxon>
        <taxon>Neopterygii</taxon>
        <taxon>Teleostei</taxon>
        <taxon>Neoteleostei</taxon>
        <taxon>Acanthomorphata</taxon>
        <taxon>Carangaria</taxon>
        <taxon>Pleuronectiformes</taxon>
        <taxon>Pleuronectoidei</taxon>
        <taxon>Pleuronectidae</taxon>
        <taxon>Pleuronectes</taxon>
    </lineage>
</organism>
<comment type="caution">
    <text evidence="2">The sequence shown here is derived from an EMBL/GenBank/DDBJ whole genome shotgun (WGS) entry which is preliminary data.</text>
</comment>
<feature type="region of interest" description="Disordered" evidence="1">
    <location>
        <begin position="41"/>
        <end position="80"/>
    </location>
</feature>
<evidence type="ECO:0000313" key="3">
    <source>
        <dbReference type="Proteomes" id="UP001153269"/>
    </source>
</evidence>
<feature type="compositionally biased region" description="Polar residues" evidence="1">
    <location>
        <begin position="47"/>
        <end position="80"/>
    </location>
</feature>
<reference evidence="2" key="1">
    <citation type="submission" date="2020-03" db="EMBL/GenBank/DDBJ databases">
        <authorList>
            <person name="Weist P."/>
        </authorList>
    </citation>
    <scope>NUCLEOTIDE SEQUENCE</scope>
</reference>
<keyword evidence="3" id="KW-1185">Reference proteome</keyword>
<evidence type="ECO:0000313" key="2">
    <source>
        <dbReference type="EMBL" id="CAB1426572.1"/>
    </source>
</evidence>
<evidence type="ECO:0000256" key="1">
    <source>
        <dbReference type="SAM" id="MobiDB-lite"/>
    </source>
</evidence>
<gene>
    <name evidence="2" type="ORF">PLEPLA_LOCUS14508</name>
</gene>
<accession>A0A9N7YH68</accession>
<name>A0A9N7YH68_PLEPL</name>
<sequence>MTELPVHPYGPCISIEEFTSRQRRTRLIEAGQMKWIHPTTAHRPVCHTSNKTRGYTGSHSYTPQTSTHWGRFGQSPTKNI</sequence>